<feature type="region of interest" description="Disordered" evidence="2">
    <location>
        <begin position="174"/>
        <end position="198"/>
    </location>
</feature>
<evidence type="ECO:0000313" key="4">
    <source>
        <dbReference type="WBParaSite" id="Pan_g4736.t1"/>
    </source>
</evidence>
<feature type="region of interest" description="Disordered" evidence="2">
    <location>
        <begin position="1"/>
        <end position="29"/>
    </location>
</feature>
<protein>
    <submittedName>
        <fullName evidence="4">Charged multivesicular body protein 2b</fullName>
    </submittedName>
</protein>
<feature type="compositionally biased region" description="Low complexity" evidence="2">
    <location>
        <begin position="181"/>
        <end position="191"/>
    </location>
</feature>
<dbReference type="WBParaSite" id="Pan_g4736.t1">
    <property type="protein sequence ID" value="Pan_g4736.t1"/>
    <property type="gene ID" value="Pan_g4736"/>
</dbReference>
<organism evidence="3 4">
    <name type="scientific">Panagrellus redivivus</name>
    <name type="common">Microworm</name>
    <dbReference type="NCBI Taxonomy" id="6233"/>
    <lineage>
        <taxon>Eukaryota</taxon>
        <taxon>Metazoa</taxon>
        <taxon>Ecdysozoa</taxon>
        <taxon>Nematoda</taxon>
        <taxon>Chromadorea</taxon>
        <taxon>Rhabditida</taxon>
        <taxon>Tylenchina</taxon>
        <taxon>Panagrolaimomorpha</taxon>
        <taxon>Panagrolaimoidea</taxon>
        <taxon>Panagrolaimidae</taxon>
        <taxon>Panagrellus</taxon>
    </lineage>
</organism>
<keyword evidence="3" id="KW-1185">Reference proteome</keyword>
<dbReference type="Proteomes" id="UP000492821">
    <property type="component" value="Unassembled WGS sequence"/>
</dbReference>
<evidence type="ECO:0000313" key="3">
    <source>
        <dbReference type="Proteomes" id="UP000492821"/>
    </source>
</evidence>
<dbReference type="Gene3D" id="6.10.140.1230">
    <property type="match status" value="1"/>
</dbReference>
<reference evidence="3" key="1">
    <citation type="journal article" date="2013" name="Genetics">
        <title>The draft genome and transcriptome of Panagrellus redivivus are shaped by the harsh demands of a free-living lifestyle.</title>
        <authorList>
            <person name="Srinivasan J."/>
            <person name="Dillman A.R."/>
            <person name="Macchietto M.G."/>
            <person name="Heikkinen L."/>
            <person name="Lakso M."/>
            <person name="Fracchia K.M."/>
            <person name="Antoshechkin I."/>
            <person name="Mortazavi A."/>
            <person name="Wong G."/>
            <person name="Sternberg P.W."/>
        </authorList>
    </citation>
    <scope>NUCLEOTIDE SEQUENCE [LARGE SCALE GENOMIC DNA]</scope>
    <source>
        <strain evidence="3">MT8872</strain>
    </source>
</reference>
<dbReference type="Pfam" id="PF03357">
    <property type="entry name" value="Snf7"/>
    <property type="match status" value="1"/>
</dbReference>
<dbReference type="AlphaFoldDB" id="A0A7E4VYR7"/>
<comment type="similarity">
    <text evidence="1">Belongs to the SNF7 family.</text>
</comment>
<dbReference type="GO" id="GO:0007034">
    <property type="term" value="P:vacuolar transport"/>
    <property type="evidence" value="ECO:0007669"/>
    <property type="project" value="InterPro"/>
</dbReference>
<evidence type="ECO:0000256" key="2">
    <source>
        <dbReference type="SAM" id="MobiDB-lite"/>
    </source>
</evidence>
<dbReference type="PANTHER" id="PTHR10476">
    <property type="entry name" value="CHARGED MULTIVESICULAR BODY PROTEIN"/>
    <property type="match status" value="1"/>
</dbReference>
<proteinExistence type="inferred from homology"/>
<accession>A0A7E4VYR7</accession>
<name>A0A7E4VYR7_PANRE</name>
<dbReference type="InterPro" id="IPR005024">
    <property type="entry name" value="Snf7_fam"/>
</dbReference>
<evidence type="ECO:0000256" key="1">
    <source>
        <dbReference type="ARBA" id="ARBA00006190"/>
    </source>
</evidence>
<sequence length="210" mass="23460">MNFFKKEDPKETARANQRQLRRTNRDLASDMRALERREKEVELEIKKYAKAGHIDACKTLAKQLVRIRQQKTNNVNMGARVTSIGAQANTMGSMHTMANAMGTTAKTMKTVNDAMPLDKFAADMRAFQQVNDQMDMKEELINETLDSMLEVDEDEEQAVIDQVLDEIGIETASKMPAAPRGATGLTSGTKTTGKDMTDADLERMLASLRN</sequence>
<feature type="compositionally biased region" description="Basic and acidic residues" evidence="2">
    <location>
        <begin position="1"/>
        <end position="13"/>
    </location>
</feature>
<reference evidence="4" key="2">
    <citation type="submission" date="2020-10" db="UniProtKB">
        <authorList>
            <consortium name="WormBaseParasite"/>
        </authorList>
    </citation>
    <scope>IDENTIFICATION</scope>
</reference>